<dbReference type="EMBL" id="CH940647">
    <property type="protein sequence ID" value="EDW70157.2"/>
    <property type="molecule type" value="Genomic_DNA"/>
</dbReference>
<evidence type="ECO:0008006" key="3">
    <source>
        <dbReference type="Google" id="ProtNLM"/>
    </source>
</evidence>
<dbReference type="Pfam" id="PF06477">
    <property type="entry name" value="DUF1091"/>
    <property type="match status" value="1"/>
</dbReference>
<dbReference type="PANTHER" id="PTHR20898:SF1">
    <property type="entry name" value="MD-2-RELATED LIPID-RECOGNITION DOMAIN-CONTAINING PROTEIN"/>
    <property type="match status" value="1"/>
</dbReference>
<dbReference type="OrthoDB" id="8066187at2759"/>
<dbReference type="eggNOG" id="ENOG502TBD2">
    <property type="taxonomic scope" value="Eukaryota"/>
</dbReference>
<protein>
    <recommendedName>
        <fullName evidence="3">MD-2-related lipid-recognition domain-containing protein</fullName>
    </recommendedName>
</protein>
<reference evidence="1 2" key="1">
    <citation type="journal article" date="2007" name="Nature">
        <title>Evolution of genes and genomes on the Drosophila phylogeny.</title>
        <authorList>
            <consortium name="Drosophila 12 Genomes Consortium"/>
            <person name="Clark A.G."/>
            <person name="Eisen M.B."/>
            <person name="Smith D.R."/>
            <person name="Bergman C.M."/>
            <person name="Oliver B."/>
            <person name="Markow T.A."/>
            <person name="Kaufman T.C."/>
            <person name="Kellis M."/>
            <person name="Gelbart W."/>
            <person name="Iyer V.N."/>
            <person name="Pollard D.A."/>
            <person name="Sackton T.B."/>
            <person name="Larracuente A.M."/>
            <person name="Singh N.D."/>
            <person name="Abad J.P."/>
            <person name="Abt D.N."/>
            <person name="Adryan B."/>
            <person name="Aguade M."/>
            <person name="Akashi H."/>
            <person name="Anderson W.W."/>
            <person name="Aquadro C.F."/>
            <person name="Ardell D.H."/>
            <person name="Arguello R."/>
            <person name="Artieri C.G."/>
            <person name="Barbash D.A."/>
            <person name="Barker D."/>
            <person name="Barsanti P."/>
            <person name="Batterham P."/>
            <person name="Batzoglou S."/>
            <person name="Begun D."/>
            <person name="Bhutkar A."/>
            <person name="Blanco E."/>
            <person name="Bosak S.A."/>
            <person name="Bradley R.K."/>
            <person name="Brand A.D."/>
            <person name="Brent M.R."/>
            <person name="Brooks A.N."/>
            <person name="Brown R.H."/>
            <person name="Butlin R.K."/>
            <person name="Caggese C."/>
            <person name="Calvi B.R."/>
            <person name="Bernardo de Carvalho A."/>
            <person name="Caspi A."/>
            <person name="Castrezana S."/>
            <person name="Celniker S.E."/>
            <person name="Chang J.L."/>
            <person name="Chapple C."/>
            <person name="Chatterji S."/>
            <person name="Chinwalla A."/>
            <person name="Civetta A."/>
            <person name="Clifton S.W."/>
            <person name="Comeron J.M."/>
            <person name="Costello J.C."/>
            <person name="Coyne J.A."/>
            <person name="Daub J."/>
            <person name="David R.G."/>
            <person name="Delcher A.L."/>
            <person name="Delehaunty K."/>
            <person name="Do C.B."/>
            <person name="Ebling H."/>
            <person name="Edwards K."/>
            <person name="Eickbush T."/>
            <person name="Evans J.D."/>
            <person name="Filipski A."/>
            <person name="Findeiss S."/>
            <person name="Freyhult E."/>
            <person name="Fulton L."/>
            <person name="Fulton R."/>
            <person name="Garcia A.C."/>
            <person name="Gardiner A."/>
            <person name="Garfield D.A."/>
            <person name="Garvin B.E."/>
            <person name="Gibson G."/>
            <person name="Gilbert D."/>
            <person name="Gnerre S."/>
            <person name="Godfrey J."/>
            <person name="Good R."/>
            <person name="Gotea V."/>
            <person name="Gravely B."/>
            <person name="Greenberg A.J."/>
            <person name="Griffiths-Jones S."/>
            <person name="Gross S."/>
            <person name="Guigo R."/>
            <person name="Gustafson E.A."/>
            <person name="Haerty W."/>
            <person name="Hahn M.W."/>
            <person name="Halligan D.L."/>
            <person name="Halpern A.L."/>
            <person name="Halter G.M."/>
            <person name="Han M.V."/>
            <person name="Heger A."/>
            <person name="Hillier L."/>
            <person name="Hinrichs A.S."/>
            <person name="Holmes I."/>
            <person name="Hoskins R.A."/>
            <person name="Hubisz M.J."/>
            <person name="Hultmark D."/>
            <person name="Huntley M.A."/>
            <person name="Jaffe D.B."/>
            <person name="Jagadeeshan S."/>
            <person name="Jeck W.R."/>
            <person name="Johnson J."/>
            <person name="Jones C.D."/>
            <person name="Jordan W.C."/>
            <person name="Karpen G.H."/>
            <person name="Kataoka E."/>
            <person name="Keightley P.D."/>
            <person name="Kheradpour P."/>
            <person name="Kirkness E.F."/>
            <person name="Koerich L.B."/>
            <person name="Kristiansen K."/>
            <person name="Kudrna D."/>
            <person name="Kulathinal R.J."/>
            <person name="Kumar S."/>
            <person name="Kwok R."/>
            <person name="Lander E."/>
            <person name="Langley C.H."/>
            <person name="Lapoint R."/>
            <person name="Lazzaro B.P."/>
            <person name="Lee S.J."/>
            <person name="Levesque L."/>
            <person name="Li R."/>
            <person name="Lin C.F."/>
            <person name="Lin M.F."/>
            <person name="Lindblad-Toh K."/>
            <person name="Llopart A."/>
            <person name="Long M."/>
            <person name="Low L."/>
            <person name="Lozovsky E."/>
            <person name="Lu J."/>
            <person name="Luo M."/>
            <person name="Machado C.A."/>
            <person name="Makalowski W."/>
            <person name="Marzo M."/>
            <person name="Matsuda M."/>
            <person name="Matzkin L."/>
            <person name="McAllister B."/>
            <person name="McBride C.S."/>
            <person name="McKernan B."/>
            <person name="McKernan K."/>
            <person name="Mendez-Lago M."/>
            <person name="Minx P."/>
            <person name="Mollenhauer M.U."/>
            <person name="Montooth K."/>
            <person name="Mount S.M."/>
            <person name="Mu X."/>
            <person name="Myers E."/>
            <person name="Negre B."/>
            <person name="Newfeld S."/>
            <person name="Nielsen R."/>
            <person name="Noor M.A."/>
            <person name="O'Grady P."/>
            <person name="Pachter L."/>
            <person name="Papaceit M."/>
            <person name="Parisi M.J."/>
            <person name="Parisi M."/>
            <person name="Parts L."/>
            <person name="Pedersen J.S."/>
            <person name="Pesole G."/>
            <person name="Phillippy A.M."/>
            <person name="Ponting C.P."/>
            <person name="Pop M."/>
            <person name="Porcelli D."/>
            <person name="Powell J.R."/>
            <person name="Prohaska S."/>
            <person name="Pruitt K."/>
            <person name="Puig M."/>
            <person name="Quesneville H."/>
            <person name="Ram K.R."/>
            <person name="Rand D."/>
            <person name="Rasmussen M.D."/>
            <person name="Reed L.K."/>
            <person name="Reenan R."/>
            <person name="Reily A."/>
            <person name="Remington K.A."/>
            <person name="Rieger T.T."/>
            <person name="Ritchie M.G."/>
            <person name="Robin C."/>
            <person name="Rogers Y.H."/>
            <person name="Rohde C."/>
            <person name="Rozas J."/>
            <person name="Rubenfield M.J."/>
            <person name="Ruiz A."/>
            <person name="Russo S."/>
            <person name="Salzberg S.L."/>
            <person name="Sanchez-Gracia A."/>
            <person name="Saranga D.J."/>
            <person name="Sato H."/>
            <person name="Schaeffer S.W."/>
            <person name="Schatz M.C."/>
            <person name="Schlenke T."/>
            <person name="Schwartz R."/>
            <person name="Segarra C."/>
            <person name="Singh R.S."/>
            <person name="Sirot L."/>
            <person name="Sirota M."/>
            <person name="Sisneros N.B."/>
            <person name="Smith C.D."/>
            <person name="Smith T.F."/>
            <person name="Spieth J."/>
            <person name="Stage D.E."/>
            <person name="Stark A."/>
            <person name="Stephan W."/>
            <person name="Strausberg R.L."/>
            <person name="Strempel S."/>
            <person name="Sturgill D."/>
            <person name="Sutton G."/>
            <person name="Sutton G.G."/>
            <person name="Tao W."/>
            <person name="Teichmann S."/>
            <person name="Tobari Y.N."/>
            <person name="Tomimura Y."/>
            <person name="Tsolas J.M."/>
            <person name="Valente V.L."/>
            <person name="Venter E."/>
            <person name="Venter J.C."/>
            <person name="Vicario S."/>
            <person name="Vieira F.G."/>
            <person name="Vilella A.J."/>
            <person name="Villasante A."/>
            <person name="Walenz B."/>
            <person name="Wang J."/>
            <person name="Wasserman M."/>
            <person name="Watts T."/>
            <person name="Wilson D."/>
            <person name="Wilson R.K."/>
            <person name="Wing R.A."/>
            <person name="Wolfner M.F."/>
            <person name="Wong A."/>
            <person name="Wong G.K."/>
            <person name="Wu C.I."/>
            <person name="Wu G."/>
            <person name="Yamamoto D."/>
            <person name="Yang H.P."/>
            <person name="Yang S.P."/>
            <person name="Yorke J.A."/>
            <person name="Yoshida K."/>
            <person name="Zdobnov E."/>
            <person name="Zhang P."/>
            <person name="Zhang Y."/>
            <person name="Zimin A.V."/>
            <person name="Baldwin J."/>
            <person name="Abdouelleil A."/>
            <person name="Abdulkadir J."/>
            <person name="Abebe A."/>
            <person name="Abera B."/>
            <person name="Abreu J."/>
            <person name="Acer S.C."/>
            <person name="Aftuck L."/>
            <person name="Alexander A."/>
            <person name="An P."/>
            <person name="Anderson E."/>
            <person name="Anderson S."/>
            <person name="Arachi H."/>
            <person name="Azer M."/>
            <person name="Bachantsang P."/>
            <person name="Barry A."/>
            <person name="Bayul T."/>
            <person name="Berlin A."/>
            <person name="Bessette D."/>
            <person name="Bloom T."/>
            <person name="Blye J."/>
            <person name="Boguslavskiy L."/>
            <person name="Bonnet C."/>
            <person name="Boukhgalter B."/>
            <person name="Bourzgui I."/>
            <person name="Brown A."/>
            <person name="Cahill P."/>
            <person name="Channer S."/>
            <person name="Cheshatsang Y."/>
            <person name="Chuda L."/>
            <person name="Citroen M."/>
            <person name="Collymore A."/>
            <person name="Cooke P."/>
            <person name="Costello M."/>
            <person name="D'Aco K."/>
            <person name="Daza R."/>
            <person name="De Haan G."/>
            <person name="DeGray S."/>
            <person name="DeMaso C."/>
            <person name="Dhargay N."/>
            <person name="Dooley K."/>
            <person name="Dooley E."/>
            <person name="Doricent M."/>
            <person name="Dorje P."/>
            <person name="Dorjee K."/>
            <person name="Dupes A."/>
            <person name="Elong R."/>
            <person name="Falk J."/>
            <person name="Farina A."/>
            <person name="Faro S."/>
            <person name="Ferguson D."/>
            <person name="Fisher S."/>
            <person name="Foley C.D."/>
            <person name="Franke A."/>
            <person name="Friedrich D."/>
            <person name="Gadbois L."/>
            <person name="Gearin G."/>
            <person name="Gearin C.R."/>
            <person name="Giannoukos G."/>
            <person name="Goode T."/>
            <person name="Graham J."/>
            <person name="Grandbois E."/>
            <person name="Grewal S."/>
            <person name="Gyaltsen K."/>
            <person name="Hafez N."/>
            <person name="Hagos B."/>
            <person name="Hall J."/>
            <person name="Henson C."/>
            <person name="Hollinger A."/>
            <person name="Honan T."/>
            <person name="Huard M.D."/>
            <person name="Hughes L."/>
            <person name="Hurhula B."/>
            <person name="Husby M.E."/>
            <person name="Kamat A."/>
            <person name="Kanga B."/>
            <person name="Kashin S."/>
            <person name="Khazanovich D."/>
            <person name="Kisner P."/>
            <person name="Lance K."/>
            <person name="Lara M."/>
            <person name="Lee W."/>
            <person name="Lennon N."/>
            <person name="Letendre F."/>
            <person name="LeVine R."/>
            <person name="Lipovsky A."/>
            <person name="Liu X."/>
            <person name="Liu J."/>
            <person name="Liu S."/>
            <person name="Lokyitsang T."/>
            <person name="Lokyitsang Y."/>
            <person name="Lubonja R."/>
            <person name="Lui A."/>
            <person name="MacDonald P."/>
            <person name="Magnisalis V."/>
            <person name="Maru K."/>
            <person name="Matthews C."/>
            <person name="McCusker W."/>
            <person name="McDonough S."/>
            <person name="Mehta T."/>
            <person name="Meldrim J."/>
            <person name="Meneus L."/>
            <person name="Mihai O."/>
            <person name="Mihalev A."/>
            <person name="Mihova T."/>
            <person name="Mittelman R."/>
            <person name="Mlenga V."/>
            <person name="Montmayeur A."/>
            <person name="Mulrain L."/>
            <person name="Navidi A."/>
            <person name="Naylor J."/>
            <person name="Negash T."/>
            <person name="Nguyen T."/>
            <person name="Nguyen N."/>
            <person name="Nicol R."/>
            <person name="Norbu C."/>
            <person name="Norbu N."/>
            <person name="Novod N."/>
            <person name="O'Neill B."/>
            <person name="Osman S."/>
            <person name="Markiewicz E."/>
            <person name="Oyono O.L."/>
            <person name="Patti C."/>
            <person name="Phunkhang P."/>
            <person name="Pierre F."/>
            <person name="Priest M."/>
            <person name="Raghuraman S."/>
            <person name="Rege F."/>
            <person name="Reyes R."/>
            <person name="Rise C."/>
            <person name="Rogov P."/>
            <person name="Ross K."/>
            <person name="Ryan E."/>
            <person name="Settipalli S."/>
            <person name="Shea T."/>
            <person name="Sherpa N."/>
            <person name="Shi L."/>
            <person name="Shih D."/>
            <person name="Sparrow T."/>
            <person name="Spaulding J."/>
            <person name="Stalker J."/>
            <person name="Stange-Thomann N."/>
            <person name="Stavropoulos S."/>
            <person name="Stone C."/>
            <person name="Strader C."/>
            <person name="Tesfaye S."/>
            <person name="Thomson T."/>
            <person name="Thoulutsang Y."/>
            <person name="Thoulutsang D."/>
            <person name="Topham K."/>
            <person name="Topping I."/>
            <person name="Tsamla T."/>
            <person name="Vassiliev H."/>
            <person name="Vo A."/>
            <person name="Wangchuk T."/>
            <person name="Wangdi T."/>
            <person name="Weiand M."/>
            <person name="Wilkinson J."/>
            <person name="Wilson A."/>
            <person name="Yadav S."/>
            <person name="Young G."/>
            <person name="Yu Q."/>
            <person name="Zembek L."/>
            <person name="Zhong D."/>
            <person name="Zimmer A."/>
            <person name="Zwirko Z."/>
            <person name="Jaffe D.B."/>
            <person name="Alvarez P."/>
            <person name="Brockman W."/>
            <person name="Butler J."/>
            <person name="Chin C."/>
            <person name="Gnerre S."/>
            <person name="Grabherr M."/>
            <person name="Kleber M."/>
            <person name="Mauceli E."/>
            <person name="MacCallum I."/>
        </authorList>
    </citation>
    <scope>NUCLEOTIDE SEQUENCE [LARGE SCALE GENOMIC DNA]</scope>
    <source>
        <strain evidence="2">Tucson 15010-1051.87</strain>
    </source>
</reference>
<keyword evidence="2" id="KW-1185">Reference proteome</keyword>
<evidence type="ECO:0000313" key="2">
    <source>
        <dbReference type="Proteomes" id="UP000008792"/>
    </source>
</evidence>
<dbReference type="HOGENOM" id="CLU_181011_0_0_1"/>
<accession>B4LEI1</accession>
<gene>
    <name evidence="1" type="primary">Dvir\GJ11719</name>
    <name evidence="1" type="ORF">Dvir_GJ11719</name>
</gene>
<name>B4LEI1_DROVI</name>
<dbReference type="InParanoid" id="B4LEI1"/>
<sequence>MLLALAVESKERVAVQGKRKLILVSVQTSCDHDFVEYFRQVPNQDILYTFRVVKTAPSFTITIIMRNVKSQRIMYKIKNLDGCEFLKNQLMNKVLSRTYRALLVNNTFFKCPIEPKVYFLKNLTEAMIVPSIHPAGYYQLSMRVQMSQSSAPFVMEILWKYKIVFFK</sequence>
<dbReference type="Proteomes" id="UP000008792">
    <property type="component" value="Unassembled WGS sequence"/>
</dbReference>
<dbReference type="AlphaFoldDB" id="B4LEI1"/>
<dbReference type="InterPro" id="IPR010512">
    <property type="entry name" value="DUF1091"/>
</dbReference>
<evidence type="ECO:0000313" key="1">
    <source>
        <dbReference type="EMBL" id="EDW70157.2"/>
    </source>
</evidence>
<dbReference type="PANTHER" id="PTHR20898">
    <property type="entry name" value="DAEDALUS ON 3-RELATED-RELATED"/>
    <property type="match status" value="1"/>
</dbReference>
<proteinExistence type="predicted"/>
<organism evidence="1 2">
    <name type="scientific">Drosophila virilis</name>
    <name type="common">Fruit fly</name>
    <dbReference type="NCBI Taxonomy" id="7244"/>
    <lineage>
        <taxon>Eukaryota</taxon>
        <taxon>Metazoa</taxon>
        <taxon>Ecdysozoa</taxon>
        <taxon>Arthropoda</taxon>
        <taxon>Hexapoda</taxon>
        <taxon>Insecta</taxon>
        <taxon>Pterygota</taxon>
        <taxon>Neoptera</taxon>
        <taxon>Endopterygota</taxon>
        <taxon>Diptera</taxon>
        <taxon>Brachycera</taxon>
        <taxon>Muscomorpha</taxon>
        <taxon>Ephydroidea</taxon>
        <taxon>Drosophilidae</taxon>
        <taxon>Drosophila</taxon>
    </lineage>
</organism>